<evidence type="ECO:0000256" key="1">
    <source>
        <dbReference type="SAM" id="SignalP"/>
    </source>
</evidence>
<dbReference type="Gene3D" id="3.40.710.10">
    <property type="entry name" value="DD-peptidase/beta-lactamase superfamily"/>
    <property type="match status" value="1"/>
</dbReference>
<reference evidence="3 4" key="1">
    <citation type="submission" date="2014-08" db="EMBL/GenBank/DDBJ databases">
        <title>Genomic and Phenotypic Diversity of Colwellia psychrerythraea strains from Disparate Marine Basins.</title>
        <authorList>
            <person name="Techtmann S.M."/>
            <person name="Stelling S.C."/>
            <person name="Utturkar S.M."/>
            <person name="Alshibli N."/>
            <person name="Harris A."/>
            <person name="Brown S.D."/>
            <person name="Hazen T.C."/>
        </authorList>
    </citation>
    <scope>NUCLEOTIDE SEQUENCE [LARGE SCALE GENOMIC DNA]</scope>
    <source>
        <strain evidence="3 4">GAB14E</strain>
    </source>
</reference>
<organism evidence="3 4">
    <name type="scientific">Colwellia psychrerythraea</name>
    <name type="common">Vibrio psychroerythus</name>
    <dbReference type="NCBI Taxonomy" id="28229"/>
    <lineage>
        <taxon>Bacteria</taxon>
        <taxon>Pseudomonadati</taxon>
        <taxon>Pseudomonadota</taxon>
        <taxon>Gammaproteobacteria</taxon>
        <taxon>Alteromonadales</taxon>
        <taxon>Colwelliaceae</taxon>
        <taxon>Colwellia</taxon>
    </lineage>
</organism>
<keyword evidence="1" id="KW-0732">Signal</keyword>
<evidence type="ECO:0000313" key="4">
    <source>
        <dbReference type="Proteomes" id="UP000029868"/>
    </source>
</evidence>
<sequence length="396" mass="43781">MPMPKNLKSLLFSSIILSLAACSGGDNKKKPVPDPVAFNYQAAIDNAITEFVPGIILQVEKPGFKFLGCAGLADIETQTPMQTYHVMPTGSAGKKITALLTVMLDEEGLLNLDDTLDTWLSDELLAQIEHSEKITLRQLLNHTAGIHNYLSDPTQEDYKQALLAEPETLKTDSDILPFGLNQPAYFLPGEGFYYSNTGYLLVGLILDEVLGEHHSSAIRNRILNPFGMNVTIYNGVENEKSQHEMISGYLNDDEDGMVNIKPYLENVGLSDGPLRSSVEDMTLLLKYIAGHYGYVSEYVKEQLFGESALMSWGEPYYGITDESASYGLGLFKETINNQVVYHHDGHEPGYRTVNIYISDSQTSITAFFNCGNDVRCDPAANALTETILLNELQKAL</sequence>
<name>A0A099KD16_COLPS</name>
<comment type="caution">
    <text evidence="3">The sequence shown here is derived from an EMBL/GenBank/DDBJ whole genome shotgun (WGS) entry which is preliminary data.</text>
</comment>
<dbReference type="PROSITE" id="PS51257">
    <property type="entry name" value="PROKAR_LIPOPROTEIN"/>
    <property type="match status" value="1"/>
</dbReference>
<accession>A0A099KD16</accession>
<dbReference type="AlphaFoldDB" id="A0A099KD16"/>
<gene>
    <name evidence="3" type="ORF">GAB14E_4234</name>
</gene>
<dbReference type="PANTHER" id="PTHR46825">
    <property type="entry name" value="D-ALANYL-D-ALANINE-CARBOXYPEPTIDASE/ENDOPEPTIDASE AMPH"/>
    <property type="match status" value="1"/>
</dbReference>
<feature type="chain" id="PRO_5001948780" evidence="1">
    <location>
        <begin position="24"/>
        <end position="396"/>
    </location>
</feature>
<dbReference type="PATRIC" id="fig|28229.3.peg.4210"/>
<proteinExistence type="predicted"/>
<dbReference type="Pfam" id="PF00144">
    <property type="entry name" value="Beta-lactamase"/>
    <property type="match status" value="1"/>
</dbReference>
<dbReference type="PANTHER" id="PTHR46825:SF7">
    <property type="entry name" value="D-ALANYL-D-ALANINE CARBOXYPEPTIDASE"/>
    <property type="match status" value="1"/>
</dbReference>
<protein>
    <submittedName>
        <fullName evidence="3">Beta-lactamase</fullName>
    </submittedName>
</protein>
<dbReference type="RefSeq" id="WP_033084154.1">
    <property type="nucleotide sequence ID" value="NZ_JQEC01000068.1"/>
</dbReference>
<dbReference type="InterPro" id="IPR050491">
    <property type="entry name" value="AmpC-like"/>
</dbReference>
<dbReference type="SUPFAM" id="SSF56601">
    <property type="entry name" value="beta-lactamase/transpeptidase-like"/>
    <property type="match status" value="1"/>
</dbReference>
<evidence type="ECO:0000259" key="2">
    <source>
        <dbReference type="Pfam" id="PF00144"/>
    </source>
</evidence>
<feature type="domain" description="Beta-lactamase-related" evidence="2">
    <location>
        <begin position="70"/>
        <end position="380"/>
    </location>
</feature>
<dbReference type="OrthoDB" id="5638366at2"/>
<feature type="signal peptide" evidence="1">
    <location>
        <begin position="1"/>
        <end position="23"/>
    </location>
</feature>
<dbReference type="Proteomes" id="UP000029868">
    <property type="component" value="Unassembled WGS sequence"/>
</dbReference>
<dbReference type="InterPro" id="IPR001466">
    <property type="entry name" value="Beta-lactam-related"/>
</dbReference>
<dbReference type="EMBL" id="JQEC01000068">
    <property type="protein sequence ID" value="KGJ88205.1"/>
    <property type="molecule type" value="Genomic_DNA"/>
</dbReference>
<evidence type="ECO:0000313" key="3">
    <source>
        <dbReference type="EMBL" id="KGJ88205.1"/>
    </source>
</evidence>
<dbReference type="InterPro" id="IPR012338">
    <property type="entry name" value="Beta-lactam/transpept-like"/>
</dbReference>